<evidence type="ECO:0000256" key="2">
    <source>
        <dbReference type="ARBA" id="ARBA00006739"/>
    </source>
</evidence>
<dbReference type="Pfam" id="PF00535">
    <property type="entry name" value="Glycos_transf_2"/>
    <property type="match status" value="1"/>
</dbReference>
<comment type="pathway">
    <text evidence="1">Cell wall biogenesis; cell wall polysaccharide biosynthesis.</text>
</comment>
<name>A0A926ZGC9_9CYAN</name>
<evidence type="ECO:0000259" key="5">
    <source>
        <dbReference type="Pfam" id="PF00535"/>
    </source>
</evidence>
<comment type="caution">
    <text evidence="6">The sequence shown here is derived from an EMBL/GenBank/DDBJ whole genome shotgun (WGS) entry which is preliminary data.</text>
</comment>
<dbReference type="Gene3D" id="3.90.550.10">
    <property type="entry name" value="Spore Coat Polysaccharide Biosynthesis Protein SpsA, Chain A"/>
    <property type="match status" value="1"/>
</dbReference>
<dbReference type="PANTHER" id="PTHR43179:SF12">
    <property type="entry name" value="GALACTOFURANOSYLTRANSFERASE GLFT2"/>
    <property type="match status" value="1"/>
</dbReference>
<dbReference type="PANTHER" id="PTHR43179">
    <property type="entry name" value="RHAMNOSYLTRANSFERASE WBBL"/>
    <property type="match status" value="1"/>
</dbReference>
<evidence type="ECO:0000313" key="7">
    <source>
        <dbReference type="Proteomes" id="UP000641646"/>
    </source>
</evidence>
<reference evidence="6" key="1">
    <citation type="journal article" date="2015" name="ISME J.">
        <title>Draft Genome Sequence of Streptomyces incarnatus NRRL8089, which Produces the Nucleoside Antibiotic Sinefungin.</title>
        <authorList>
            <person name="Oshima K."/>
            <person name="Hattori M."/>
            <person name="Shimizu H."/>
            <person name="Fukuda K."/>
            <person name="Nemoto M."/>
            <person name="Inagaki K."/>
            <person name="Tamura T."/>
        </authorList>
    </citation>
    <scope>NUCLEOTIDE SEQUENCE</scope>
    <source>
        <strain evidence="6">FACHB-1375</strain>
    </source>
</reference>
<dbReference type="InterPro" id="IPR001173">
    <property type="entry name" value="Glyco_trans_2-like"/>
</dbReference>
<sequence length="289" mass="32693">MNHVPLAILIACYNRRDQTLKCLQALYEQNVSCDVYLVDDASSDGTSDAVRANYPTVKLIAGKGNLFWGGGMRLAFSEALKVGYDYYLWLNDDTTLEADAIGKLLDTHNKLASQGYPNSIVVGSTRDPVSKKPTYGGQVRYNRWRRLKFKLVEAGESPQQCQTMNGNCVLIPAAVAEKVGNIDDAFPHQLGDYDYGLRARQKGCLLWIAPGYIGTCSRNSYGGSWKDSNQPLAKRLEKVFSLKGMEPREWKIYTKRHGGMFWYLYWIFPYLRVIISSVFKQMDYSSTEL</sequence>
<keyword evidence="3" id="KW-0328">Glycosyltransferase</keyword>
<evidence type="ECO:0000256" key="4">
    <source>
        <dbReference type="ARBA" id="ARBA00022679"/>
    </source>
</evidence>
<dbReference type="SUPFAM" id="SSF53448">
    <property type="entry name" value="Nucleotide-diphospho-sugar transferases"/>
    <property type="match status" value="1"/>
</dbReference>
<dbReference type="EMBL" id="JACJPW010000014">
    <property type="protein sequence ID" value="MBD2180982.1"/>
    <property type="molecule type" value="Genomic_DNA"/>
</dbReference>
<proteinExistence type="inferred from homology"/>
<dbReference type="GO" id="GO:0016757">
    <property type="term" value="F:glycosyltransferase activity"/>
    <property type="evidence" value="ECO:0007669"/>
    <property type="project" value="UniProtKB-KW"/>
</dbReference>
<accession>A0A926ZGC9</accession>
<protein>
    <submittedName>
        <fullName evidence="6">Glycosyltransferase family 2 protein</fullName>
    </submittedName>
</protein>
<evidence type="ECO:0000256" key="3">
    <source>
        <dbReference type="ARBA" id="ARBA00022676"/>
    </source>
</evidence>
<keyword evidence="7" id="KW-1185">Reference proteome</keyword>
<dbReference type="RefSeq" id="WP_190463743.1">
    <property type="nucleotide sequence ID" value="NZ_JACJPW010000014.1"/>
</dbReference>
<keyword evidence="4" id="KW-0808">Transferase</keyword>
<comment type="similarity">
    <text evidence="2">Belongs to the glycosyltransferase 2 family.</text>
</comment>
<dbReference type="Proteomes" id="UP000641646">
    <property type="component" value="Unassembled WGS sequence"/>
</dbReference>
<organism evidence="6 7">
    <name type="scientific">Aerosakkonema funiforme FACHB-1375</name>
    <dbReference type="NCBI Taxonomy" id="2949571"/>
    <lineage>
        <taxon>Bacteria</taxon>
        <taxon>Bacillati</taxon>
        <taxon>Cyanobacteriota</taxon>
        <taxon>Cyanophyceae</taxon>
        <taxon>Oscillatoriophycideae</taxon>
        <taxon>Aerosakkonematales</taxon>
        <taxon>Aerosakkonemataceae</taxon>
        <taxon>Aerosakkonema</taxon>
    </lineage>
</organism>
<evidence type="ECO:0000256" key="1">
    <source>
        <dbReference type="ARBA" id="ARBA00004776"/>
    </source>
</evidence>
<feature type="domain" description="Glycosyltransferase 2-like" evidence="5">
    <location>
        <begin position="8"/>
        <end position="144"/>
    </location>
</feature>
<evidence type="ECO:0000313" key="6">
    <source>
        <dbReference type="EMBL" id="MBD2180982.1"/>
    </source>
</evidence>
<gene>
    <name evidence="6" type="ORF">H6G03_07695</name>
</gene>
<reference evidence="6" key="2">
    <citation type="submission" date="2020-08" db="EMBL/GenBank/DDBJ databases">
        <authorList>
            <person name="Chen M."/>
            <person name="Teng W."/>
            <person name="Zhao L."/>
            <person name="Hu C."/>
            <person name="Zhou Y."/>
            <person name="Han B."/>
            <person name="Song L."/>
            <person name="Shu W."/>
        </authorList>
    </citation>
    <scope>NUCLEOTIDE SEQUENCE</scope>
    <source>
        <strain evidence="6">FACHB-1375</strain>
    </source>
</reference>
<dbReference type="InterPro" id="IPR029044">
    <property type="entry name" value="Nucleotide-diphossugar_trans"/>
</dbReference>
<dbReference type="AlphaFoldDB" id="A0A926ZGC9"/>